<reference evidence="2 3" key="1">
    <citation type="journal article" date="2016" name="Mol. Biol. Evol.">
        <title>Comparative Genomics of Early-Diverging Mushroom-Forming Fungi Provides Insights into the Origins of Lignocellulose Decay Capabilities.</title>
        <authorList>
            <person name="Nagy L.G."/>
            <person name="Riley R."/>
            <person name="Tritt A."/>
            <person name="Adam C."/>
            <person name="Daum C."/>
            <person name="Floudas D."/>
            <person name="Sun H."/>
            <person name="Yadav J.S."/>
            <person name="Pangilinan J."/>
            <person name="Larsson K.H."/>
            <person name="Matsuura K."/>
            <person name="Barry K."/>
            <person name="Labutti K."/>
            <person name="Kuo R."/>
            <person name="Ohm R.A."/>
            <person name="Bhattacharya S.S."/>
            <person name="Shirouzu T."/>
            <person name="Yoshinaga Y."/>
            <person name="Martin F.M."/>
            <person name="Grigoriev I.V."/>
            <person name="Hibbett D.S."/>
        </authorList>
    </citation>
    <scope>NUCLEOTIDE SEQUENCE [LARGE SCALE GENOMIC DNA]</scope>
    <source>
        <strain evidence="2 3">HHB10207 ss-3</strain>
    </source>
</reference>
<keyword evidence="3" id="KW-1185">Reference proteome</keyword>
<proteinExistence type="predicted"/>
<feature type="compositionally biased region" description="Polar residues" evidence="1">
    <location>
        <begin position="92"/>
        <end position="109"/>
    </location>
</feature>
<evidence type="ECO:0000256" key="1">
    <source>
        <dbReference type="SAM" id="MobiDB-lite"/>
    </source>
</evidence>
<sequence length="158" mass="17338">MRRAQQLAVPTIAQVRANSTKASTHAAPGKWALSASGDVPRSPRPSPIIQKWPSARPARPDDTRDARPRSPLRARTHPSPGSLLGDILRPLANQSRRAGPNGSSSNWNPRQEGPSKRPAYRAELRPQITHIAEILMTPLTLAANQEHPLPHPHLTKDR</sequence>
<organism evidence="2 3">
    <name type="scientific">Sistotremastrum suecicum HHB10207 ss-3</name>
    <dbReference type="NCBI Taxonomy" id="1314776"/>
    <lineage>
        <taxon>Eukaryota</taxon>
        <taxon>Fungi</taxon>
        <taxon>Dikarya</taxon>
        <taxon>Basidiomycota</taxon>
        <taxon>Agaricomycotina</taxon>
        <taxon>Agaricomycetes</taxon>
        <taxon>Sistotremastrales</taxon>
        <taxon>Sistotremastraceae</taxon>
        <taxon>Sistotremastrum</taxon>
    </lineage>
</organism>
<gene>
    <name evidence="2" type="ORF">SISSUDRAFT_320694</name>
</gene>
<dbReference type="EMBL" id="KV428005">
    <property type="protein sequence ID" value="KZT43983.1"/>
    <property type="molecule type" value="Genomic_DNA"/>
</dbReference>
<accession>A0A166IR15</accession>
<evidence type="ECO:0000313" key="2">
    <source>
        <dbReference type="EMBL" id="KZT43983.1"/>
    </source>
</evidence>
<feature type="region of interest" description="Disordered" evidence="1">
    <location>
        <begin position="1"/>
        <end position="123"/>
    </location>
</feature>
<evidence type="ECO:0000313" key="3">
    <source>
        <dbReference type="Proteomes" id="UP000076798"/>
    </source>
</evidence>
<feature type="compositionally biased region" description="Basic and acidic residues" evidence="1">
    <location>
        <begin position="58"/>
        <end position="68"/>
    </location>
</feature>
<protein>
    <submittedName>
        <fullName evidence="2">Uncharacterized protein</fullName>
    </submittedName>
</protein>
<dbReference type="AlphaFoldDB" id="A0A166IR15"/>
<dbReference type="Proteomes" id="UP000076798">
    <property type="component" value="Unassembled WGS sequence"/>
</dbReference>
<name>A0A166IR15_9AGAM</name>